<evidence type="ECO:0000256" key="1">
    <source>
        <dbReference type="SAM" id="MobiDB-lite"/>
    </source>
</evidence>
<protein>
    <submittedName>
        <fullName evidence="2">Uncharacterized protein</fullName>
    </submittedName>
</protein>
<proteinExistence type="predicted"/>
<name>A0ABQ5SGB0_9CHLO</name>
<dbReference type="PANTHER" id="PTHR35100:SF1">
    <property type="entry name" value="F15H11.13 PROTEIN"/>
    <property type="match status" value="1"/>
</dbReference>
<feature type="region of interest" description="Disordered" evidence="1">
    <location>
        <begin position="82"/>
        <end position="113"/>
    </location>
</feature>
<feature type="compositionally biased region" description="Polar residues" evidence="1">
    <location>
        <begin position="82"/>
        <end position="105"/>
    </location>
</feature>
<gene>
    <name evidence="2" type="ORF">VaNZ11_013156</name>
</gene>
<comment type="caution">
    <text evidence="2">The sequence shown here is derived from an EMBL/GenBank/DDBJ whole genome shotgun (WGS) entry which is preliminary data.</text>
</comment>
<keyword evidence="3" id="KW-1185">Reference proteome</keyword>
<dbReference type="EMBL" id="BSDZ01000080">
    <property type="protein sequence ID" value="GLI68694.1"/>
    <property type="molecule type" value="Genomic_DNA"/>
</dbReference>
<dbReference type="PANTHER" id="PTHR35100">
    <property type="entry name" value="FOLD PROTEIN"/>
    <property type="match status" value="1"/>
</dbReference>
<evidence type="ECO:0000313" key="2">
    <source>
        <dbReference type="EMBL" id="GLI68694.1"/>
    </source>
</evidence>
<sequence length="438" mass="49263">MEPHSLVLLSGSALDACHHTHLHGAQTRRVIKPVPPRQHLRSLAQGLARLFPQLRQLGRRLRRTNSDTSEGGQAKIARTWTTTSDNELSTTSKRCSTVPNPQHHIQQNRQPRWRAPRWRRVPPNALLQFGQEQVASPPVITAKEEEEVILLQEQHRLGVLREDQVQEHDQEQLQTLTLYLDQNSVQCEQEQEQKQGGQAHVQCQQRQHKLLAHYHMTSVPHRRGLLRCLGRILRAAGTRIRPQGPGENDKNMPERILNVATCGMFFQAGVNIVRLCRSLSARRFGWAFLAVGAIATIYHSSWGRIRPLARKVDYYSIAMSSLLLRSAMVGPVPRWLTAAMLAAIPFKPTFISTANFTAVEVRYLLLALSQRHLLAQWAAHTGMSVVATACFTLEDTPLLSWFPYTHAAFHTLSAAAFLTLPSALNNLTGSLSFHGSRP</sequence>
<organism evidence="2 3">
    <name type="scientific">Volvox africanus</name>
    <dbReference type="NCBI Taxonomy" id="51714"/>
    <lineage>
        <taxon>Eukaryota</taxon>
        <taxon>Viridiplantae</taxon>
        <taxon>Chlorophyta</taxon>
        <taxon>core chlorophytes</taxon>
        <taxon>Chlorophyceae</taxon>
        <taxon>CS clade</taxon>
        <taxon>Chlamydomonadales</taxon>
        <taxon>Volvocaceae</taxon>
        <taxon>Volvox</taxon>
    </lineage>
</organism>
<accession>A0ABQ5SGB0</accession>
<dbReference type="Proteomes" id="UP001165090">
    <property type="component" value="Unassembled WGS sequence"/>
</dbReference>
<reference evidence="2 3" key="1">
    <citation type="journal article" date="2023" name="IScience">
        <title>Expanded male sex-determining region conserved during the evolution of homothallism in the green alga Volvox.</title>
        <authorList>
            <person name="Yamamoto K."/>
            <person name="Matsuzaki R."/>
            <person name="Mahakham W."/>
            <person name="Heman W."/>
            <person name="Sekimoto H."/>
            <person name="Kawachi M."/>
            <person name="Minakuchi Y."/>
            <person name="Toyoda A."/>
            <person name="Nozaki H."/>
        </authorList>
    </citation>
    <scope>NUCLEOTIDE SEQUENCE [LARGE SCALE GENOMIC DNA]</scope>
    <source>
        <strain evidence="2 3">NIES-4468</strain>
    </source>
</reference>
<evidence type="ECO:0000313" key="3">
    <source>
        <dbReference type="Proteomes" id="UP001165090"/>
    </source>
</evidence>